<keyword evidence="10" id="KW-0732">Signal</keyword>
<reference evidence="11" key="1">
    <citation type="submission" date="2021-02" db="EMBL/GenBank/DDBJ databases">
        <title>First Annotated Genome of the Yellow-green Alga Tribonema minus.</title>
        <authorList>
            <person name="Mahan K.M."/>
        </authorList>
    </citation>
    <scope>NUCLEOTIDE SEQUENCE</scope>
    <source>
        <strain evidence="11">UTEX B ZZ1240</strain>
    </source>
</reference>
<comment type="caution">
    <text evidence="11">The sequence shown here is derived from an EMBL/GenBank/DDBJ whole genome shotgun (WGS) entry which is preliminary data.</text>
</comment>
<dbReference type="PANTHER" id="PTHR21649">
    <property type="entry name" value="CHLOROPHYLL A/B BINDING PROTEIN"/>
    <property type="match status" value="1"/>
</dbReference>
<keyword evidence="8" id="KW-0437">Light-harvesting polypeptide</keyword>
<feature type="binding site" description="axial binding residue" evidence="9">
    <location>
        <position position="93"/>
    </location>
    <ligand>
        <name>chlorophyll b</name>
        <dbReference type="ChEBI" id="CHEBI:61721"/>
        <label>1</label>
    </ligand>
    <ligandPart>
        <name>Mg</name>
        <dbReference type="ChEBI" id="CHEBI:25107"/>
    </ligandPart>
</feature>
<evidence type="ECO:0000256" key="2">
    <source>
        <dbReference type="ARBA" id="ARBA00004229"/>
    </source>
</evidence>
<comment type="subunit">
    <text evidence="4">The LHC complex of chromophytic algae is composed of fucoxanthin, chlorophyll A and C bound non-covalently by fucoxanthin chlorophyll proteins (FCPs). The ratio of pigments in this LHC is; fucoxanthin: chlorophyll C: chlorophyll A; (0.6-1): (0.1-0.3): (1).</text>
</comment>
<dbReference type="AlphaFoldDB" id="A0A835YVN7"/>
<dbReference type="GO" id="GO:0009507">
    <property type="term" value="C:chloroplast"/>
    <property type="evidence" value="ECO:0007669"/>
    <property type="project" value="UniProtKB-SubCell"/>
</dbReference>
<feature type="binding site" evidence="9">
    <location>
        <position position="91"/>
    </location>
    <ligand>
        <name>chlorophyll a</name>
        <dbReference type="ChEBI" id="CHEBI:58416"/>
        <label>1</label>
    </ligand>
</feature>
<feature type="binding site" evidence="9">
    <location>
        <position position="181"/>
    </location>
    <ligand>
        <name>chlorophyll a</name>
        <dbReference type="ChEBI" id="CHEBI:58416"/>
        <label>1</label>
    </ligand>
</feature>
<dbReference type="GO" id="GO:0009765">
    <property type="term" value="P:photosynthesis, light harvesting"/>
    <property type="evidence" value="ECO:0007669"/>
    <property type="project" value="InterPro"/>
</dbReference>
<dbReference type="GO" id="GO:0016168">
    <property type="term" value="F:chlorophyll binding"/>
    <property type="evidence" value="ECO:0007669"/>
    <property type="project" value="UniProtKB-KW"/>
</dbReference>
<dbReference type="Gene3D" id="1.10.3460.10">
    <property type="entry name" value="Chlorophyll a/b binding protein domain"/>
    <property type="match status" value="1"/>
</dbReference>
<dbReference type="GO" id="GO:0016020">
    <property type="term" value="C:membrane"/>
    <property type="evidence" value="ECO:0007669"/>
    <property type="project" value="InterPro"/>
</dbReference>
<comment type="function">
    <text evidence="1">The light-harvesting complex (LHC) functions as a light receptor, it captures and delivers excitation energy to photosystems with which it is closely associated. Energy is transferred from the carotenoid and chlorophyll C (or B) to chlorophyll A and the photosynthetic reaction centers where it is used to synthesize ATP and reducing power.</text>
</comment>
<sequence length="219" mass="23325">MKAVAALLALAAPAAAFVPVAPSALPATQLAAAKQTMSEVSSGDDERSVSLPFAAKPANLNGELVGDVGFDPLRFSDKGDLAKFRRAELKHGRVAMLGVLGSILQESYSVQGPDFKTTKNLFAAVTDAGPLALLQVFAFVGAYDVATTKWEEANGRVPGDIGFDPLRLSKDGINETWALSELKHGRLAMIAMFAFLIQTLVEPNKSILEQTFDWARSFG</sequence>
<feature type="binding site" evidence="9">
    <location>
        <position position="198"/>
    </location>
    <ligand>
        <name>chlorophyll a</name>
        <dbReference type="ChEBI" id="CHEBI:58416"/>
        <label>1</label>
    </ligand>
</feature>
<evidence type="ECO:0000256" key="10">
    <source>
        <dbReference type="SAM" id="SignalP"/>
    </source>
</evidence>
<proteinExistence type="inferred from homology"/>
<feature type="binding site" evidence="9">
    <location>
        <position position="76"/>
    </location>
    <ligand>
        <name>chlorophyll a</name>
        <dbReference type="ChEBI" id="CHEBI:58416"/>
        <label>1</label>
    </ligand>
</feature>
<keyword evidence="7" id="KW-0934">Plastid</keyword>
<dbReference type="SUPFAM" id="SSF103511">
    <property type="entry name" value="Chlorophyll a-b binding protein"/>
    <property type="match status" value="1"/>
</dbReference>
<accession>A0A835YVN7</accession>
<keyword evidence="6" id="KW-0602">Photosynthesis</keyword>
<evidence type="ECO:0000256" key="6">
    <source>
        <dbReference type="ARBA" id="ARBA00022531"/>
    </source>
</evidence>
<keyword evidence="12" id="KW-1185">Reference proteome</keyword>
<evidence type="ECO:0000256" key="5">
    <source>
        <dbReference type="ARBA" id="ARBA00022528"/>
    </source>
</evidence>
<evidence type="ECO:0000256" key="4">
    <source>
        <dbReference type="ARBA" id="ARBA00011623"/>
    </source>
</evidence>
<evidence type="ECO:0000256" key="3">
    <source>
        <dbReference type="ARBA" id="ARBA00005933"/>
    </source>
</evidence>
<comment type="similarity">
    <text evidence="3">Belongs to the fucoxanthin chlorophyll protein family.</text>
</comment>
<dbReference type="InterPro" id="IPR022796">
    <property type="entry name" value="Chloroa_b-bind"/>
</dbReference>
<keyword evidence="9" id="KW-0157">Chromophore</keyword>
<name>A0A835YVN7_9STRA</name>
<comment type="subcellular location">
    <subcellularLocation>
        <location evidence="2">Plastid</location>
        <location evidence="2">Chloroplast</location>
    </subcellularLocation>
</comment>
<feature type="signal peptide" evidence="10">
    <location>
        <begin position="1"/>
        <end position="16"/>
    </location>
</feature>
<evidence type="ECO:0000256" key="7">
    <source>
        <dbReference type="ARBA" id="ARBA00022640"/>
    </source>
</evidence>
<evidence type="ECO:0000256" key="1">
    <source>
        <dbReference type="ARBA" id="ARBA00004022"/>
    </source>
</evidence>
<evidence type="ECO:0000313" key="12">
    <source>
        <dbReference type="Proteomes" id="UP000664859"/>
    </source>
</evidence>
<dbReference type="EMBL" id="JAFCMP010000519">
    <property type="protein sequence ID" value="KAG5177964.1"/>
    <property type="molecule type" value="Genomic_DNA"/>
</dbReference>
<feature type="binding site" evidence="9">
    <location>
        <position position="88"/>
    </location>
    <ligand>
        <name>chlorophyll a</name>
        <dbReference type="ChEBI" id="CHEBI:58416"/>
        <label>1</label>
    </ligand>
</feature>
<feature type="binding site" evidence="9">
    <location>
        <position position="186"/>
    </location>
    <ligand>
        <name>chlorophyll a</name>
        <dbReference type="ChEBI" id="CHEBI:58416"/>
        <label>1</label>
    </ligand>
</feature>
<dbReference type="Proteomes" id="UP000664859">
    <property type="component" value="Unassembled WGS sequence"/>
</dbReference>
<dbReference type="GO" id="GO:0030076">
    <property type="term" value="C:light-harvesting complex"/>
    <property type="evidence" value="ECO:0007669"/>
    <property type="project" value="UniProtKB-KW"/>
</dbReference>
<dbReference type="OrthoDB" id="423598at2759"/>
<evidence type="ECO:0000256" key="8">
    <source>
        <dbReference type="ARBA" id="ARBA00023243"/>
    </source>
</evidence>
<keyword evidence="5" id="KW-0150">Chloroplast</keyword>
<evidence type="ECO:0000256" key="9">
    <source>
        <dbReference type="PIRSR" id="PIRSR601344-1"/>
    </source>
</evidence>
<keyword evidence="9" id="KW-0148">Chlorophyll</keyword>
<evidence type="ECO:0000313" key="11">
    <source>
        <dbReference type="EMBL" id="KAG5177964.1"/>
    </source>
</evidence>
<gene>
    <name evidence="11" type="ORF">JKP88DRAFT_202036</name>
</gene>
<protein>
    <submittedName>
        <fullName evidence="11">Light harvesting complex protein</fullName>
    </submittedName>
</protein>
<feature type="chain" id="PRO_5032771164" evidence="10">
    <location>
        <begin position="17"/>
        <end position="219"/>
    </location>
</feature>
<dbReference type="Pfam" id="PF00504">
    <property type="entry name" value="Chloroa_b-bind"/>
    <property type="match status" value="1"/>
</dbReference>
<dbReference type="InterPro" id="IPR001344">
    <property type="entry name" value="Chloro_AB-bd_pln"/>
</dbReference>
<organism evidence="11 12">
    <name type="scientific">Tribonema minus</name>
    <dbReference type="NCBI Taxonomy" id="303371"/>
    <lineage>
        <taxon>Eukaryota</taxon>
        <taxon>Sar</taxon>
        <taxon>Stramenopiles</taxon>
        <taxon>Ochrophyta</taxon>
        <taxon>PX clade</taxon>
        <taxon>Xanthophyceae</taxon>
        <taxon>Tribonematales</taxon>
        <taxon>Tribonemataceae</taxon>
        <taxon>Tribonema</taxon>
    </lineage>
</organism>